<sequence length="427" mass="45870">MSAPFLYRAWVLASRCLIPFAASAEARKLNAQDVPAARAGEKRGIATHPRPSGALVWVHAASVGESLSVLALITRMGHMLPDAHFLITSGTATSARLVDQRLPPRSLHQFAPLDAPGPLKRFLAHWQPDAAIFVESEIWPQMLRRTHATGAPMALVNARMSDKTVEFWEKWPRTARYLFDVFTLIVTQNDAMARNMIRMHAPADRVSPGVNLKSMAGPLPVDAQALASARTALGGRAVWVASSTHEGEERSVLDAHKKLLRQIPDLCLILAPRHPERGDAVEALVQDAGLTVQRRSRGDAPGGQVYLADTLGELGLWYSLSDVVFLGGSLLPIGGHNPFEVAQSGAAVLSGNHVAAFAETYAQLEAEGAARIVADGDDLATRVAALLTKPDELATMTAAAARFIAAQDDQLDAIASRLITTLKLDTP</sequence>
<name>A0A1H2Q7P4_9RHOB</name>
<organism evidence="14 15">
    <name type="scientific">Sulfitobacter pontiacus</name>
    <dbReference type="NCBI Taxonomy" id="60137"/>
    <lineage>
        <taxon>Bacteria</taxon>
        <taxon>Pseudomonadati</taxon>
        <taxon>Pseudomonadota</taxon>
        <taxon>Alphaproteobacteria</taxon>
        <taxon>Rhodobacterales</taxon>
        <taxon>Roseobacteraceae</taxon>
        <taxon>Sulfitobacter</taxon>
    </lineage>
</organism>
<evidence type="ECO:0000313" key="14">
    <source>
        <dbReference type="EMBL" id="SDW03105.1"/>
    </source>
</evidence>
<dbReference type="Gene3D" id="3.40.50.2000">
    <property type="entry name" value="Glycogen Phosphorylase B"/>
    <property type="match status" value="1"/>
</dbReference>
<dbReference type="PANTHER" id="PTHR42755:SF1">
    <property type="entry name" value="3-DEOXY-D-MANNO-OCTULOSONIC ACID TRANSFERASE, MITOCHONDRIAL-RELATED"/>
    <property type="match status" value="1"/>
</dbReference>
<dbReference type="PANTHER" id="PTHR42755">
    <property type="entry name" value="3-DEOXY-MANNO-OCTULOSONATE CYTIDYLYLTRANSFERASE"/>
    <property type="match status" value="1"/>
</dbReference>
<dbReference type="EMBL" id="FNNB01000001">
    <property type="protein sequence ID" value="SDW03105.1"/>
    <property type="molecule type" value="Genomic_DNA"/>
</dbReference>
<dbReference type="GO" id="GO:0005886">
    <property type="term" value="C:plasma membrane"/>
    <property type="evidence" value="ECO:0007669"/>
    <property type="project" value="UniProtKB-SubCell"/>
</dbReference>
<dbReference type="UniPathway" id="UPA00958"/>
<dbReference type="RefSeq" id="WP_074634445.1">
    <property type="nucleotide sequence ID" value="NZ_CP160849.1"/>
</dbReference>
<dbReference type="GO" id="GO:0043842">
    <property type="term" value="F:Kdo transferase activity"/>
    <property type="evidence" value="ECO:0007669"/>
    <property type="project" value="UniProtKB-EC"/>
</dbReference>
<evidence type="ECO:0000256" key="8">
    <source>
        <dbReference type="ARBA" id="ARBA00049183"/>
    </source>
</evidence>
<feature type="signal peptide" evidence="12">
    <location>
        <begin position="1"/>
        <end position="24"/>
    </location>
</feature>
<keyword evidence="11" id="KW-1003">Cell membrane</keyword>
<comment type="subcellular location">
    <subcellularLocation>
        <location evidence="11">Cell membrane</location>
    </subcellularLocation>
</comment>
<evidence type="ECO:0000256" key="11">
    <source>
        <dbReference type="RuleBase" id="RU365103"/>
    </source>
</evidence>
<evidence type="ECO:0000256" key="7">
    <source>
        <dbReference type="ARBA" id="ARBA00031445"/>
    </source>
</evidence>
<dbReference type="SUPFAM" id="SSF53756">
    <property type="entry name" value="UDP-Glycosyltransferase/glycogen phosphorylase"/>
    <property type="match status" value="1"/>
</dbReference>
<dbReference type="Pfam" id="PF04413">
    <property type="entry name" value="Glycos_transf_N"/>
    <property type="match status" value="1"/>
</dbReference>
<feature type="chain" id="PRO_5010281690" description="3-deoxy-D-manno-octulosonic acid transferase" evidence="12">
    <location>
        <begin position="25"/>
        <end position="427"/>
    </location>
</feature>
<dbReference type="InterPro" id="IPR038107">
    <property type="entry name" value="Glycos_transf_N_sf"/>
</dbReference>
<comment type="function">
    <text evidence="1 11">Involved in lipopolysaccharide (LPS) biosynthesis. Catalyzes the transfer of 3-deoxy-D-manno-octulosonate (Kdo) residue(s) from CMP-Kdo to lipid IV(A), the tetraacyldisaccharide-1,4'-bisphosphate precursor of lipid A.</text>
</comment>
<dbReference type="InterPro" id="IPR039901">
    <property type="entry name" value="Kdotransferase"/>
</dbReference>
<dbReference type="EC" id="2.4.99.12" evidence="4 11"/>
<dbReference type="AlphaFoldDB" id="A0A1H2Q7P4"/>
<evidence type="ECO:0000256" key="5">
    <source>
        <dbReference type="ARBA" id="ARBA00019077"/>
    </source>
</evidence>
<dbReference type="FunFam" id="3.40.50.2000:FF:000032">
    <property type="entry name" value="3-deoxy-D-manno-octulosonic acid transferase"/>
    <property type="match status" value="1"/>
</dbReference>
<feature type="site" description="Transition state stabilizer" evidence="10">
    <location>
        <position position="213"/>
    </location>
</feature>
<comment type="similarity">
    <text evidence="3">Belongs to the glycosyltransferase group 1 family. Glycosyltransferase 30 subfamily.</text>
</comment>
<dbReference type="Gene3D" id="3.40.50.11720">
    <property type="entry name" value="3-Deoxy-D-manno-octulosonic-acid transferase, N-terminal domain"/>
    <property type="match status" value="1"/>
</dbReference>
<evidence type="ECO:0000256" key="9">
    <source>
        <dbReference type="PIRSR" id="PIRSR639901-1"/>
    </source>
</evidence>
<dbReference type="InterPro" id="IPR007507">
    <property type="entry name" value="Glycos_transf_N"/>
</dbReference>
<evidence type="ECO:0000259" key="13">
    <source>
        <dbReference type="Pfam" id="PF04413"/>
    </source>
</evidence>
<protein>
    <recommendedName>
        <fullName evidence="5 11">3-deoxy-D-manno-octulosonic acid transferase</fullName>
        <shortName evidence="11">Kdo transferase</shortName>
        <ecNumber evidence="4 11">2.4.99.12</ecNumber>
    </recommendedName>
    <alternativeName>
        <fullName evidence="7 11">Lipid IV(A) 3-deoxy-D-manno-octulosonic acid transferase</fullName>
    </alternativeName>
</protein>
<feature type="site" description="Transition state stabilizer" evidence="10">
    <location>
        <position position="135"/>
    </location>
</feature>
<evidence type="ECO:0000256" key="3">
    <source>
        <dbReference type="ARBA" id="ARBA00006380"/>
    </source>
</evidence>
<dbReference type="GO" id="GO:0009244">
    <property type="term" value="P:lipopolysaccharide core region biosynthetic process"/>
    <property type="evidence" value="ECO:0007669"/>
    <property type="project" value="UniProtKB-UniRule"/>
</dbReference>
<comment type="pathway">
    <text evidence="2 11">Bacterial outer membrane biogenesis; LPS core biosynthesis.</text>
</comment>
<feature type="domain" description="3-deoxy-D-manno-octulosonic-acid transferase N-terminal" evidence="13">
    <location>
        <begin position="40"/>
        <end position="214"/>
    </location>
</feature>
<dbReference type="STRING" id="60137.SAMN04488041_101113"/>
<gene>
    <name evidence="14" type="ORF">SAMN04488041_101113</name>
</gene>
<accession>A0A1H2Q7P4</accession>
<evidence type="ECO:0000256" key="1">
    <source>
        <dbReference type="ARBA" id="ARBA00003394"/>
    </source>
</evidence>
<comment type="catalytic activity">
    <reaction evidence="8 11">
        <text>lipid IVA (E. coli) + CMP-3-deoxy-beta-D-manno-octulosonate = alpha-Kdo-(2-&gt;6)-lipid IVA (E. coli) + CMP + H(+)</text>
        <dbReference type="Rhea" id="RHEA:28066"/>
        <dbReference type="ChEBI" id="CHEBI:15378"/>
        <dbReference type="ChEBI" id="CHEBI:58603"/>
        <dbReference type="ChEBI" id="CHEBI:60364"/>
        <dbReference type="ChEBI" id="CHEBI:60377"/>
        <dbReference type="ChEBI" id="CHEBI:85987"/>
        <dbReference type="EC" id="2.4.99.12"/>
    </reaction>
</comment>
<dbReference type="GO" id="GO:0009245">
    <property type="term" value="P:lipid A biosynthetic process"/>
    <property type="evidence" value="ECO:0007669"/>
    <property type="project" value="TreeGrafter"/>
</dbReference>
<evidence type="ECO:0000313" key="15">
    <source>
        <dbReference type="Proteomes" id="UP000183076"/>
    </source>
</evidence>
<keyword evidence="11" id="KW-0448">Lipopolysaccharide biosynthesis</keyword>
<dbReference type="GeneID" id="94019432"/>
<evidence type="ECO:0000256" key="4">
    <source>
        <dbReference type="ARBA" id="ARBA00012621"/>
    </source>
</evidence>
<evidence type="ECO:0000256" key="12">
    <source>
        <dbReference type="SAM" id="SignalP"/>
    </source>
</evidence>
<reference evidence="15" key="1">
    <citation type="submission" date="2016-10" db="EMBL/GenBank/DDBJ databases">
        <authorList>
            <person name="Varghese N."/>
            <person name="Submissions S."/>
        </authorList>
    </citation>
    <scope>NUCLEOTIDE SEQUENCE [LARGE SCALE GENOMIC DNA]</scope>
    <source>
        <strain evidence="15">DSM 10014</strain>
    </source>
</reference>
<evidence type="ECO:0000256" key="10">
    <source>
        <dbReference type="PIRSR" id="PIRSR639901-2"/>
    </source>
</evidence>
<dbReference type="Proteomes" id="UP000183076">
    <property type="component" value="Unassembled WGS sequence"/>
</dbReference>
<keyword evidence="12" id="KW-0732">Signal</keyword>
<evidence type="ECO:0000256" key="6">
    <source>
        <dbReference type="ARBA" id="ARBA00022679"/>
    </source>
</evidence>
<evidence type="ECO:0000256" key="2">
    <source>
        <dbReference type="ARBA" id="ARBA00004713"/>
    </source>
</evidence>
<proteinExistence type="inferred from homology"/>
<feature type="active site" description="Proton acceptor" evidence="9">
    <location>
        <position position="65"/>
    </location>
</feature>
<keyword evidence="11" id="KW-0472">Membrane</keyword>
<keyword evidence="6 11" id="KW-0808">Transferase</keyword>